<comment type="subcellular location">
    <subcellularLocation>
        <location evidence="1 8">Periplasm</location>
    </subcellularLocation>
</comment>
<dbReference type="InterPro" id="IPR016148">
    <property type="entry name" value="Pili_assmbl_chaperone_C"/>
</dbReference>
<dbReference type="PRINTS" id="PR00969">
    <property type="entry name" value="CHAPERONPILI"/>
</dbReference>
<evidence type="ECO:0000256" key="2">
    <source>
        <dbReference type="ARBA" id="ARBA00007399"/>
    </source>
</evidence>
<evidence type="ECO:0000313" key="12">
    <source>
        <dbReference type="EMBL" id="AEX06973.1"/>
    </source>
</evidence>
<dbReference type="PANTHER" id="PTHR30251:SF9">
    <property type="entry name" value="CHAPERONE PROTEIN CAF1M"/>
    <property type="match status" value="1"/>
</dbReference>
<dbReference type="SUPFAM" id="SSF49584">
    <property type="entry name" value="Periplasmic chaperone C-domain"/>
    <property type="match status" value="1"/>
</dbReference>
<dbReference type="FunFam" id="2.60.40.10:FF:000458">
    <property type="entry name" value="Molecular chaperone FimC"/>
    <property type="match status" value="1"/>
</dbReference>
<dbReference type="SUPFAM" id="SSF49354">
    <property type="entry name" value="PapD-like"/>
    <property type="match status" value="1"/>
</dbReference>
<dbReference type="InterPro" id="IPR016147">
    <property type="entry name" value="Pili_assmbl_chaperone_N"/>
</dbReference>
<keyword evidence="7" id="KW-0393">Immunoglobulin domain</keyword>
<protein>
    <recommendedName>
        <fullName evidence="14">Molecular chaperone</fullName>
    </recommendedName>
</protein>
<dbReference type="PROSITE" id="PS00635">
    <property type="entry name" value="PILI_CHAPERONE"/>
    <property type="match status" value="1"/>
</dbReference>
<dbReference type="RefSeq" id="WP_014230248.1">
    <property type="nucleotide sequence ID" value="NC_016612.1"/>
</dbReference>
<dbReference type="KEGG" id="kox:KOX_26320"/>
<organism evidence="12 13">
    <name type="scientific">Klebsiella michiganensis (strain ATCC 8724 / DSM 4798 / JCM 20051 / NBRC 3318 / NRRL B-199 / KCTC 1686 / BUCSAV 143 / CCM 1901)</name>
    <dbReference type="NCBI Taxonomy" id="1006551"/>
    <lineage>
        <taxon>Bacteria</taxon>
        <taxon>Pseudomonadati</taxon>
        <taxon>Pseudomonadota</taxon>
        <taxon>Gammaproteobacteria</taxon>
        <taxon>Enterobacterales</taxon>
        <taxon>Enterobacteriaceae</taxon>
        <taxon>Klebsiella/Raoultella group</taxon>
        <taxon>Klebsiella</taxon>
    </lineage>
</organism>
<dbReference type="GeneID" id="66558672"/>
<evidence type="ECO:0000256" key="8">
    <source>
        <dbReference type="RuleBase" id="RU003918"/>
    </source>
</evidence>
<accession>A0A0H3HHJ0</accession>
<feature type="domain" description="Pili assembly chaperone C-terminal" evidence="11">
    <location>
        <begin position="157"/>
        <end position="212"/>
    </location>
</feature>
<evidence type="ECO:0008006" key="14">
    <source>
        <dbReference type="Google" id="ProtNLM"/>
    </source>
</evidence>
<dbReference type="GO" id="GO:0030288">
    <property type="term" value="C:outer membrane-bounded periplasmic space"/>
    <property type="evidence" value="ECO:0007669"/>
    <property type="project" value="InterPro"/>
</dbReference>
<gene>
    <name evidence="12" type="ordered locus">KOX_26320</name>
</gene>
<dbReference type="Gene3D" id="2.60.40.10">
    <property type="entry name" value="Immunoglobulins"/>
    <property type="match status" value="2"/>
</dbReference>
<dbReference type="InterPro" id="IPR036316">
    <property type="entry name" value="Pili_assmbl_chap_C_dom_sf"/>
</dbReference>
<dbReference type="PANTHER" id="PTHR30251">
    <property type="entry name" value="PILUS ASSEMBLY CHAPERONE"/>
    <property type="match status" value="1"/>
</dbReference>
<dbReference type="GO" id="GO:0071555">
    <property type="term" value="P:cell wall organization"/>
    <property type="evidence" value="ECO:0007669"/>
    <property type="project" value="InterPro"/>
</dbReference>
<dbReference type="InterPro" id="IPR013783">
    <property type="entry name" value="Ig-like_fold"/>
</dbReference>
<name>A0A0H3HHJ0_KLEM8</name>
<comment type="similarity">
    <text evidence="2 8">Belongs to the periplasmic pilus chaperone family.</text>
</comment>
<evidence type="ECO:0000313" key="13">
    <source>
        <dbReference type="Proteomes" id="UP000007843"/>
    </source>
</evidence>
<evidence type="ECO:0000259" key="11">
    <source>
        <dbReference type="Pfam" id="PF02753"/>
    </source>
</evidence>
<dbReference type="InterPro" id="IPR050643">
    <property type="entry name" value="Periplasmic_pilus_chap"/>
</dbReference>
<dbReference type="AlphaFoldDB" id="A0A0H3HHJ0"/>
<evidence type="ECO:0000259" key="10">
    <source>
        <dbReference type="Pfam" id="PF00345"/>
    </source>
</evidence>
<dbReference type="InterPro" id="IPR008962">
    <property type="entry name" value="PapD-like_sf"/>
</dbReference>
<evidence type="ECO:0000256" key="6">
    <source>
        <dbReference type="ARBA" id="ARBA00023186"/>
    </source>
</evidence>
<dbReference type="HOGENOM" id="CLU_070768_2_2_6"/>
<keyword evidence="6 8" id="KW-0143">Chaperone</keyword>
<evidence type="ECO:0000256" key="1">
    <source>
        <dbReference type="ARBA" id="ARBA00004418"/>
    </source>
</evidence>
<evidence type="ECO:0000256" key="7">
    <source>
        <dbReference type="ARBA" id="ARBA00023319"/>
    </source>
</evidence>
<reference evidence="12 13" key="1">
    <citation type="journal article" date="2012" name="J. Bacteriol.">
        <title>Complete genome sequence of Klebsiella oxytoca KCTC 1686, used in production of 2,3-butanediol.</title>
        <authorList>
            <person name="Shin S.H."/>
            <person name="Kim S."/>
            <person name="Kim J.Y."/>
            <person name="Lee S."/>
            <person name="Um Y."/>
            <person name="Oh M.K."/>
            <person name="Kim Y.R."/>
            <person name="Lee J."/>
            <person name="Yang K.S."/>
        </authorList>
    </citation>
    <scope>NUCLEOTIDE SEQUENCE [LARGE SCALE GENOMIC DNA]</scope>
    <source>
        <strain evidence="13">ATCC 8724 / DSM 4798 / JCM 20051 / NBRC 3318 / NRRL B-199 / KCTC 1686</strain>
    </source>
</reference>
<dbReference type="EMBL" id="CP003218">
    <property type="protein sequence ID" value="AEX06973.1"/>
    <property type="molecule type" value="Genomic_DNA"/>
</dbReference>
<evidence type="ECO:0000256" key="9">
    <source>
        <dbReference type="SAM" id="SignalP"/>
    </source>
</evidence>
<feature type="signal peptide" evidence="9">
    <location>
        <begin position="1"/>
        <end position="21"/>
    </location>
</feature>
<dbReference type="Proteomes" id="UP000007843">
    <property type="component" value="Chromosome"/>
</dbReference>
<feature type="chain" id="PRO_5002611319" description="Molecular chaperone" evidence="9">
    <location>
        <begin position="22"/>
        <end position="220"/>
    </location>
</feature>
<dbReference type="Pfam" id="PF00345">
    <property type="entry name" value="PapD_N"/>
    <property type="match status" value="1"/>
</dbReference>
<sequence>MQKYLKVLIAGWLLVGAAAHAGVVTGGTRLIYPGGKKESSLSVTNNDATPYLIQSWVESNKGAAPFLLTPPLFRLEGEQQTRLRVIYSGGLPENKESMFWMNIKAIPSSQAKAGANTLQIAIKTRIKLIYRPKSVEGTPEMVTEQLRWTRSGNTLQVMNPTAFYMNFAEVKVGGAEVKEANWVGPGETARFQLPGVSAGALQWKLINDYGGTGALHHANL</sequence>
<evidence type="ECO:0000256" key="3">
    <source>
        <dbReference type="ARBA" id="ARBA00022558"/>
    </source>
</evidence>
<dbReference type="Pfam" id="PF02753">
    <property type="entry name" value="PapD_C"/>
    <property type="match status" value="1"/>
</dbReference>
<dbReference type="InterPro" id="IPR018046">
    <property type="entry name" value="Pili_assmbl_chaperone_CS"/>
</dbReference>
<evidence type="ECO:0000256" key="5">
    <source>
        <dbReference type="ARBA" id="ARBA00022764"/>
    </source>
</evidence>
<keyword evidence="4 9" id="KW-0732">Signal</keyword>
<keyword evidence="5" id="KW-0574">Periplasm</keyword>
<keyword evidence="3" id="KW-1029">Fimbrium biogenesis</keyword>
<proteinExistence type="inferred from homology"/>
<evidence type="ECO:0000256" key="4">
    <source>
        <dbReference type="ARBA" id="ARBA00022729"/>
    </source>
</evidence>
<dbReference type="InterPro" id="IPR001829">
    <property type="entry name" value="Pili_assmbl_chaperone_bac"/>
</dbReference>
<feature type="domain" description="Pili assembly chaperone N-terminal" evidence="10">
    <location>
        <begin position="22"/>
        <end position="135"/>
    </location>
</feature>